<dbReference type="EMBL" id="AMRI01000014">
    <property type="protein sequence ID" value="EKE72372.1"/>
    <property type="molecule type" value="Genomic_DNA"/>
</dbReference>
<dbReference type="STRING" id="745411.B3C1_11087"/>
<dbReference type="Proteomes" id="UP000006755">
    <property type="component" value="Unassembled WGS sequence"/>
</dbReference>
<dbReference type="InterPro" id="IPR029055">
    <property type="entry name" value="Ntn_hydrolases_N"/>
</dbReference>
<name>K2JC38_9GAMM</name>
<dbReference type="RefSeq" id="WP_008484880.1">
    <property type="nucleotide sequence ID" value="NZ_AMRI01000014.1"/>
</dbReference>
<accession>K2JC38</accession>
<gene>
    <name evidence="1" type="ORF">B3C1_11087</name>
</gene>
<keyword evidence="2" id="KW-1185">Reference proteome</keyword>
<sequence length="324" mass="36694">MVAVALLFDPNGFQEEATVKANWLARWPQGQGKRKGPFLLLASQASLFTPSPQGPALLLGEPLAGPDIGALLKTPLVTLPHCQGHFALLAPVGNHYLAAGDRLGLVPLYKRDWHHSWLISSDPGFLAAFPGLTLDPESLFDWLSLGAPLEQHSLYRELLALPCQHYWLDGRLYPYQHKAAPKPADPRPVLDWHWQAEAQPQLPEPNPKLARWLLGDSDWALARQRWRLERWHQDQALQAHLWRWHWQDKAARQGLSLAQWALPRLATLPSAIDGYPRGQRSGPWPLLRQSLLAGRPGLAALFNPEERRRRLAREHWLFKPLALT</sequence>
<evidence type="ECO:0000313" key="1">
    <source>
        <dbReference type="EMBL" id="EKE72372.1"/>
    </source>
</evidence>
<organism evidence="1 2">
    <name type="scientific">Gallaecimonas xiamenensis 3-C-1</name>
    <dbReference type="NCBI Taxonomy" id="745411"/>
    <lineage>
        <taxon>Bacteria</taxon>
        <taxon>Pseudomonadati</taxon>
        <taxon>Pseudomonadota</taxon>
        <taxon>Gammaproteobacteria</taxon>
        <taxon>Enterobacterales</taxon>
        <taxon>Gallaecimonadaceae</taxon>
        <taxon>Gallaecimonas</taxon>
    </lineage>
</organism>
<protein>
    <submittedName>
        <fullName evidence="1">Uncharacterized protein</fullName>
    </submittedName>
</protein>
<dbReference type="OrthoDB" id="7061743at2"/>
<evidence type="ECO:0000313" key="2">
    <source>
        <dbReference type="Proteomes" id="UP000006755"/>
    </source>
</evidence>
<reference evidence="1 2" key="1">
    <citation type="journal article" date="2012" name="J. Bacteriol.">
        <title>Genome Sequence of Gallaecimonas xiamenensis Type Strain 3-C-1.</title>
        <authorList>
            <person name="Lai Q."/>
            <person name="Wang L."/>
            <person name="Wang W."/>
            <person name="Shao Z."/>
        </authorList>
    </citation>
    <scope>NUCLEOTIDE SEQUENCE [LARGE SCALE GENOMIC DNA]</scope>
    <source>
        <strain evidence="1 2">3-C-1</strain>
    </source>
</reference>
<dbReference type="AlphaFoldDB" id="K2JC38"/>
<proteinExistence type="predicted"/>
<dbReference type="SUPFAM" id="SSF56235">
    <property type="entry name" value="N-terminal nucleophile aminohydrolases (Ntn hydrolases)"/>
    <property type="match status" value="1"/>
</dbReference>
<comment type="caution">
    <text evidence="1">The sequence shown here is derived from an EMBL/GenBank/DDBJ whole genome shotgun (WGS) entry which is preliminary data.</text>
</comment>